<sequence>MEASGADKGFFQKPPVLNNQFYDDLTFQRCFRLFLSQHIIHQVQAEVAALGDDVLSDRVFTWITDAERNKPYLRGSGRDAFGQWSGDLVTGEGWRRLQDFVHKPVIETQLASKDENISLGPWSVSGFKWFSSATDSRMTVLLARTPKGGLSTFLAPMRRYDPDATSSTGIPKSNGEKLNGVRIQRLKNKSGTQSLPTAELVLEDMRAWLIGQESHGIQEIATILTLTRVHSSVAAVGYLGRGLAIARAYAQVREVGGGRGTRMKLTESSLHMRTLSKISCEYRGLMLLAIFTSYVLGISEHSRPANSSLSPALQALTPSTQHAAPLIRILTQLTKAYVCKASVQLLFSCMESLGGVGYLANEEQEYLNIARLHRDCAVLPIWEGTTDVLSTDFLRALKHPKGGQDTLDALEGFVKRAYEFQGKVPRPAGWDPLGVWTTLRRRVEHESLAELLGDAREVLWAVADLLVCVLLFIDAGSDGDQVSADIFFRFLEGKNMVTPRERVSAKEQLARDLEVVYGNTTIPPKL</sequence>
<evidence type="ECO:0000256" key="2">
    <source>
        <dbReference type="ARBA" id="ARBA00022630"/>
    </source>
</evidence>
<dbReference type="Gene3D" id="1.20.140.10">
    <property type="entry name" value="Butyryl-CoA Dehydrogenase, subunit A, domain 3"/>
    <property type="match status" value="1"/>
</dbReference>
<dbReference type="InterPro" id="IPR009100">
    <property type="entry name" value="AcylCoA_DH/oxidase_NM_dom_sf"/>
</dbReference>
<proteinExistence type="inferred from homology"/>
<reference evidence="5 6" key="1">
    <citation type="submission" date="2024-04" db="EMBL/GenBank/DDBJ databases">
        <title>Complete genome sequence of Fusarium acuminatum.</title>
        <authorList>
            <person name="Lan B."/>
        </authorList>
    </citation>
    <scope>NUCLEOTIDE SEQUENCE [LARGE SCALE GENOMIC DNA]</scope>
    <source>
        <strain evidence="5">1A</strain>
    </source>
</reference>
<protein>
    <submittedName>
        <fullName evidence="5">Acyl dehydrogenase</fullName>
    </submittedName>
</protein>
<evidence type="ECO:0000256" key="3">
    <source>
        <dbReference type="ARBA" id="ARBA00022827"/>
    </source>
</evidence>
<keyword evidence="3" id="KW-0274">FAD</keyword>
<comment type="similarity">
    <text evidence="1">Belongs to the acyl-CoA dehydrogenase family.</text>
</comment>
<evidence type="ECO:0000256" key="1">
    <source>
        <dbReference type="ARBA" id="ARBA00009347"/>
    </source>
</evidence>
<feature type="domain" description="Acyl-CoA dehydrogenase/oxidase C-terminal" evidence="4">
    <location>
        <begin position="325"/>
        <end position="395"/>
    </location>
</feature>
<keyword evidence="2" id="KW-0285">Flavoprotein</keyword>
<dbReference type="EMBL" id="CP151261">
    <property type="protein sequence ID" value="WZH43641.1"/>
    <property type="molecule type" value="Genomic_DNA"/>
</dbReference>
<organism evidence="5 6">
    <name type="scientific">Fusarium acuminatum</name>
    <dbReference type="NCBI Taxonomy" id="5515"/>
    <lineage>
        <taxon>Eukaryota</taxon>
        <taxon>Fungi</taxon>
        <taxon>Dikarya</taxon>
        <taxon>Ascomycota</taxon>
        <taxon>Pezizomycotina</taxon>
        <taxon>Sordariomycetes</taxon>
        <taxon>Hypocreomycetidae</taxon>
        <taxon>Hypocreales</taxon>
        <taxon>Nectriaceae</taxon>
        <taxon>Fusarium</taxon>
        <taxon>Fusarium tricinctum species complex</taxon>
    </lineage>
</organism>
<name>A0ABZ2WSZ1_9HYPO</name>
<dbReference type="PANTHER" id="PTHR42707:SF2">
    <property type="entry name" value="ACD11 DEHYDROGENASE"/>
    <property type="match status" value="1"/>
</dbReference>
<dbReference type="InterPro" id="IPR052904">
    <property type="entry name" value="Acyl-CoA_dehydrogenase-like"/>
</dbReference>
<evidence type="ECO:0000313" key="6">
    <source>
        <dbReference type="Proteomes" id="UP001489902"/>
    </source>
</evidence>
<dbReference type="SUPFAM" id="SSF47203">
    <property type="entry name" value="Acyl-CoA dehydrogenase C-terminal domain-like"/>
    <property type="match status" value="1"/>
</dbReference>
<evidence type="ECO:0000259" key="4">
    <source>
        <dbReference type="Pfam" id="PF00441"/>
    </source>
</evidence>
<dbReference type="Proteomes" id="UP001489902">
    <property type="component" value="Chromosome 2"/>
</dbReference>
<accession>A0ABZ2WSZ1</accession>
<evidence type="ECO:0000313" key="5">
    <source>
        <dbReference type="EMBL" id="WZH43641.1"/>
    </source>
</evidence>
<dbReference type="SUPFAM" id="SSF56645">
    <property type="entry name" value="Acyl-CoA dehydrogenase NM domain-like"/>
    <property type="match status" value="1"/>
</dbReference>
<dbReference type="Gene3D" id="2.40.110.20">
    <property type="match status" value="1"/>
</dbReference>
<keyword evidence="6" id="KW-1185">Reference proteome</keyword>
<gene>
    <name evidence="5" type="ORF">QYS62_004649</name>
</gene>
<dbReference type="InterPro" id="IPR009075">
    <property type="entry name" value="AcylCo_DH/oxidase_C"/>
</dbReference>
<dbReference type="Pfam" id="PF00441">
    <property type="entry name" value="Acyl-CoA_dh_1"/>
    <property type="match status" value="1"/>
</dbReference>
<dbReference type="PANTHER" id="PTHR42707">
    <property type="entry name" value="ACYL-COA DEHYDROGENASE"/>
    <property type="match status" value="1"/>
</dbReference>
<dbReference type="InterPro" id="IPR036250">
    <property type="entry name" value="AcylCo_DH-like_C"/>
</dbReference>